<comment type="caution">
    <text evidence="3">The sequence shown here is derived from an EMBL/GenBank/DDBJ whole genome shotgun (WGS) entry which is preliminary data.</text>
</comment>
<evidence type="ECO:0000256" key="1">
    <source>
        <dbReference type="ARBA" id="ARBA00023002"/>
    </source>
</evidence>
<dbReference type="Gene3D" id="3.30.70.2450">
    <property type="match status" value="1"/>
</dbReference>
<accession>A0ABP5C6V2</accession>
<evidence type="ECO:0000259" key="2">
    <source>
        <dbReference type="Pfam" id="PF01494"/>
    </source>
</evidence>
<dbReference type="PANTHER" id="PTHR43476">
    <property type="entry name" value="3-(3-HYDROXY-PHENYL)PROPIONATE/3-HYDROXYCINNAMIC ACID HYDROXYLASE"/>
    <property type="match status" value="1"/>
</dbReference>
<gene>
    <name evidence="3" type="ORF">GCM10009838_12210</name>
</gene>
<protein>
    <submittedName>
        <fullName evidence="3">Bifunctional 3-(3-hydroxy-phenyl)propionate/3-hydroxycinnamic acid hydroxylase</fullName>
    </submittedName>
</protein>
<dbReference type="PRINTS" id="PR00420">
    <property type="entry name" value="RNGMNOXGNASE"/>
</dbReference>
<feature type="domain" description="FAD-binding" evidence="2">
    <location>
        <begin position="7"/>
        <end position="340"/>
    </location>
</feature>
<name>A0ABP5C6V2_9ACTN</name>
<reference evidence="4" key="1">
    <citation type="journal article" date="2019" name="Int. J. Syst. Evol. Microbiol.">
        <title>The Global Catalogue of Microorganisms (GCM) 10K type strain sequencing project: providing services to taxonomists for standard genome sequencing and annotation.</title>
        <authorList>
            <consortium name="The Broad Institute Genomics Platform"/>
            <consortium name="The Broad Institute Genome Sequencing Center for Infectious Disease"/>
            <person name="Wu L."/>
            <person name="Ma J."/>
        </authorList>
    </citation>
    <scope>NUCLEOTIDE SEQUENCE [LARGE SCALE GENOMIC DNA]</scope>
    <source>
        <strain evidence="4">JCM 16013</strain>
    </source>
</reference>
<dbReference type="NCBIfam" id="NF004829">
    <property type="entry name" value="PRK06183.1-3"/>
    <property type="match status" value="1"/>
</dbReference>
<dbReference type="Proteomes" id="UP001499854">
    <property type="component" value="Unassembled WGS sequence"/>
</dbReference>
<dbReference type="NCBIfam" id="NF004831">
    <property type="entry name" value="PRK06183.1-5"/>
    <property type="match status" value="1"/>
</dbReference>
<dbReference type="SUPFAM" id="SSF51905">
    <property type="entry name" value="FAD/NAD(P)-binding domain"/>
    <property type="match status" value="1"/>
</dbReference>
<dbReference type="EMBL" id="BAAAQM010000004">
    <property type="protein sequence ID" value="GAA1957731.1"/>
    <property type="molecule type" value="Genomic_DNA"/>
</dbReference>
<proteinExistence type="predicted"/>
<dbReference type="Pfam" id="PF01494">
    <property type="entry name" value="FAD_binding_3"/>
    <property type="match status" value="1"/>
</dbReference>
<dbReference type="RefSeq" id="WP_344655919.1">
    <property type="nucleotide sequence ID" value="NZ_BAAAQM010000004.1"/>
</dbReference>
<keyword evidence="1" id="KW-0560">Oxidoreductase</keyword>
<dbReference type="InterPro" id="IPR002938">
    <property type="entry name" value="FAD-bd"/>
</dbReference>
<dbReference type="Gene3D" id="3.50.50.60">
    <property type="entry name" value="FAD/NAD(P)-binding domain"/>
    <property type="match status" value="1"/>
</dbReference>
<dbReference type="InterPro" id="IPR050631">
    <property type="entry name" value="PheA/TfdB_FAD_monoxygenase"/>
</dbReference>
<keyword evidence="4" id="KW-1185">Reference proteome</keyword>
<evidence type="ECO:0000313" key="3">
    <source>
        <dbReference type="EMBL" id="GAA1957731.1"/>
    </source>
</evidence>
<dbReference type="InterPro" id="IPR036188">
    <property type="entry name" value="FAD/NAD-bd_sf"/>
</dbReference>
<organism evidence="3 4">
    <name type="scientific">Catenulispora subtropica</name>
    <dbReference type="NCBI Taxonomy" id="450798"/>
    <lineage>
        <taxon>Bacteria</taxon>
        <taxon>Bacillati</taxon>
        <taxon>Actinomycetota</taxon>
        <taxon>Actinomycetes</taxon>
        <taxon>Catenulisporales</taxon>
        <taxon>Catenulisporaceae</taxon>
        <taxon>Catenulispora</taxon>
    </lineage>
</organism>
<evidence type="ECO:0000313" key="4">
    <source>
        <dbReference type="Proteomes" id="UP001499854"/>
    </source>
</evidence>
<dbReference type="PANTHER" id="PTHR43476:SF3">
    <property type="entry name" value="FAD-BINDING MONOOXYGENASE"/>
    <property type="match status" value="1"/>
</dbReference>
<sequence length="536" mass="59035">MNAVERVRVAVVGAGPVGVTAANLLGGYGVDTLIIDRDTEVVDYPRAIGVDDETLRTLQGIGLADEILGSVIQNVPLKLIDAAGRCLADIRPTIRELGWHRRNIFLQPTAEAVLRGGLKRFPHVRVSLGTELLELAQDDDGVVLRLDGRDGRREVRADYVIAADGGRSTVRDRLGIRLEGTTHPRRWVVIDCANDPLDAPYTALHCDPRRPYVSARLPDGHRRWEFMLFPGEDGDDILTRDRVDELLSRHVPDPRSVDVVRSRVYTHHSRVAARFVHGRVALAGDAAHLMPPWAGQGLNTGVRDVTNLCWKLAAITRGQADESLLAGYDRERRPHATAMIGLSDTLGRILGLRRRGVAKARDRILRAASVVPAVRRWVLEMRFKPIPYYRDGFVAMDQARDGASGVGRMFPQPMVEDFDGRHVRLDEVLGPWFALVGFGCDPLSRLTADERAAVGRFQARVIEVVESRSAVGRAGGEPPTGDLVVVEDLDNHLRPWFQDRGCDVVLVRPDRCVAAAGTGDRIGPVLARLSERLIGG</sequence>